<dbReference type="GeneID" id="92832452"/>
<evidence type="ECO:0000256" key="3">
    <source>
        <dbReference type="ARBA" id="ARBA00015991"/>
    </source>
</evidence>
<comment type="catalytic activity">
    <reaction evidence="4 5">
        <text>an acyl phosphate + H2O = a carboxylate + phosphate + H(+)</text>
        <dbReference type="Rhea" id="RHEA:14965"/>
        <dbReference type="ChEBI" id="CHEBI:15377"/>
        <dbReference type="ChEBI" id="CHEBI:15378"/>
        <dbReference type="ChEBI" id="CHEBI:29067"/>
        <dbReference type="ChEBI" id="CHEBI:43474"/>
        <dbReference type="ChEBI" id="CHEBI:59918"/>
        <dbReference type="EC" id="3.6.1.7"/>
    </reaction>
</comment>
<reference evidence="8 9" key="1">
    <citation type="submission" date="2018-08" db="EMBL/GenBank/DDBJ databases">
        <title>A genome reference for cultivated species of the human gut microbiota.</title>
        <authorList>
            <person name="Zou Y."/>
            <person name="Xue W."/>
            <person name="Luo G."/>
        </authorList>
    </citation>
    <scope>NUCLEOTIDE SEQUENCE [LARGE SCALE GENOMIC DNA]</scope>
    <source>
        <strain evidence="8 9">AF22-21</strain>
    </source>
</reference>
<name>A0A3R5WJR4_9FIRM</name>
<evidence type="ECO:0000313" key="9">
    <source>
        <dbReference type="Proteomes" id="UP000283295"/>
    </source>
</evidence>
<protein>
    <recommendedName>
        <fullName evidence="3 5">acylphosphatase</fullName>
        <ecNumber evidence="2 5">3.6.1.7</ecNumber>
    </recommendedName>
</protein>
<dbReference type="EMBL" id="QRVK01000016">
    <property type="protein sequence ID" value="RGS42787.1"/>
    <property type="molecule type" value="Genomic_DNA"/>
</dbReference>
<feature type="active site" evidence="5">
    <location>
        <position position="38"/>
    </location>
</feature>
<dbReference type="OrthoDB" id="9808093at2"/>
<dbReference type="EC" id="3.6.1.7" evidence="2 5"/>
<feature type="active site" evidence="5">
    <location>
        <position position="20"/>
    </location>
</feature>
<evidence type="ECO:0000256" key="5">
    <source>
        <dbReference type="PROSITE-ProRule" id="PRU00520"/>
    </source>
</evidence>
<proteinExistence type="inferred from homology"/>
<evidence type="ECO:0000256" key="2">
    <source>
        <dbReference type="ARBA" id="ARBA00012150"/>
    </source>
</evidence>
<dbReference type="SUPFAM" id="SSF54975">
    <property type="entry name" value="Acylphosphatase/BLUF domain-like"/>
    <property type="match status" value="1"/>
</dbReference>
<dbReference type="GO" id="GO:0003998">
    <property type="term" value="F:acylphosphatase activity"/>
    <property type="evidence" value="ECO:0007669"/>
    <property type="project" value="UniProtKB-EC"/>
</dbReference>
<dbReference type="PRINTS" id="PR00112">
    <property type="entry name" value="ACYLPHPHTASE"/>
</dbReference>
<organism evidence="8 9">
    <name type="scientific">Coprococcus eutactus</name>
    <dbReference type="NCBI Taxonomy" id="33043"/>
    <lineage>
        <taxon>Bacteria</taxon>
        <taxon>Bacillati</taxon>
        <taxon>Bacillota</taxon>
        <taxon>Clostridia</taxon>
        <taxon>Lachnospirales</taxon>
        <taxon>Lachnospiraceae</taxon>
        <taxon>Coprococcus</taxon>
    </lineage>
</organism>
<dbReference type="PROSITE" id="PS51160">
    <property type="entry name" value="ACYLPHOSPHATASE_3"/>
    <property type="match status" value="1"/>
</dbReference>
<dbReference type="PROSITE" id="PS00151">
    <property type="entry name" value="ACYLPHOSPHATASE_2"/>
    <property type="match status" value="1"/>
</dbReference>
<feature type="domain" description="Acylphosphatase-like" evidence="7">
    <location>
        <begin position="5"/>
        <end position="90"/>
    </location>
</feature>
<keyword evidence="5" id="KW-0378">Hydrolase</keyword>
<evidence type="ECO:0000313" key="8">
    <source>
        <dbReference type="EMBL" id="RGS42787.1"/>
    </source>
</evidence>
<dbReference type="Proteomes" id="UP000283295">
    <property type="component" value="Unassembled WGS sequence"/>
</dbReference>
<comment type="caution">
    <text evidence="8">The sequence shown here is derived from an EMBL/GenBank/DDBJ whole genome shotgun (WGS) entry which is preliminary data.</text>
</comment>
<sequence length="92" mass="10775">MEKIRRHYVFKGRVQGVGFRYKAEYAASRFGVTGWVRNMYDGSVEMEAEGIPEALDKVVSVLRQDRYIFIEDMDVKNIPLEDDRGFHVRSGW</sequence>
<dbReference type="AlphaFoldDB" id="A0A3R5WJR4"/>
<evidence type="ECO:0000256" key="6">
    <source>
        <dbReference type="RuleBase" id="RU004168"/>
    </source>
</evidence>
<evidence type="ECO:0000256" key="4">
    <source>
        <dbReference type="ARBA" id="ARBA00047645"/>
    </source>
</evidence>
<evidence type="ECO:0000256" key="1">
    <source>
        <dbReference type="ARBA" id="ARBA00005614"/>
    </source>
</evidence>
<gene>
    <name evidence="8" type="ORF">DWX94_07890</name>
</gene>
<dbReference type="InterPro" id="IPR017968">
    <property type="entry name" value="Acylphosphatase_CS"/>
</dbReference>
<evidence type="ECO:0000259" key="7">
    <source>
        <dbReference type="PROSITE" id="PS51160"/>
    </source>
</evidence>
<dbReference type="InterPro" id="IPR020456">
    <property type="entry name" value="Acylphosphatase"/>
</dbReference>
<dbReference type="Gene3D" id="3.30.70.100">
    <property type="match status" value="1"/>
</dbReference>
<dbReference type="RefSeq" id="WP_004853903.1">
    <property type="nucleotide sequence ID" value="NZ_CABIWG010000007.1"/>
</dbReference>
<dbReference type="InterPro" id="IPR001792">
    <property type="entry name" value="Acylphosphatase-like_dom"/>
</dbReference>
<dbReference type="PANTHER" id="PTHR47268:SF4">
    <property type="entry name" value="ACYLPHOSPHATASE"/>
    <property type="match status" value="1"/>
</dbReference>
<comment type="similarity">
    <text evidence="1 6">Belongs to the acylphosphatase family.</text>
</comment>
<dbReference type="InterPro" id="IPR036046">
    <property type="entry name" value="Acylphosphatase-like_dom_sf"/>
</dbReference>
<dbReference type="PANTHER" id="PTHR47268">
    <property type="entry name" value="ACYLPHOSPHATASE"/>
    <property type="match status" value="1"/>
</dbReference>
<dbReference type="Pfam" id="PF00708">
    <property type="entry name" value="Acylphosphatase"/>
    <property type="match status" value="1"/>
</dbReference>
<accession>A0A3R5WJR4</accession>